<evidence type="ECO:0000313" key="1">
    <source>
        <dbReference type="EMBL" id="QHQ33674.1"/>
    </source>
</evidence>
<gene>
    <name evidence="1" type="ORF">GO499_00025</name>
</gene>
<dbReference type="Gene3D" id="3.40.50.1240">
    <property type="entry name" value="Phosphoglycerate mutase-like"/>
    <property type="match status" value="1"/>
</dbReference>
<name>A0A6P1SSL6_9RHOB</name>
<proteinExistence type="predicted"/>
<evidence type="ECO:0000313" key="2">
    <source>
        <dbReference type="Proteomes" id="UP000464495"/>
    </source>
</evidence>
<dbReference type="SUPFAM" id="SSF53254">
    <property type="entry name" value="Phosphoglycerate mutase-like"/>
    <property type="match status" value="1"/>
</dbReference>
<sequence>MADIVRYLTHPQVRVEPHLPVPEWGLSTEGAARITVLAAGDALGATSVIWSSEERKAVESATPLATALACALHTCLDLGENDRSATGFLPPVEFEAMADAFLANPESSVCGWERAVDAQTRIVAAVDNVLAVSPVGDVLLVGHGAVGTLLYVHLSGAPISRQYDQPAGGGNFFSFERESRRLLHGWRPLEAL</sequence>
<reference evidence="1 2" key="1">
    <citation type="submission" date="2019-12" db="EMBL/GenBank/DDBJ databases">
        <title>Complete genome sequence of Algicella marina strain 9Alg 56(T) isolated from the red alga Tichocarpus crinitus.</title>
        <authorList>
            <person name="Kim S.-G."/>
            <person name="Nedashkovskaya O.I."/>
        </authorList>
    </citation>
    <scope>NUCLEOTIDE SEQUENCE [LARGE SCALE GENOMIC DNA]</scope>
    <source>
        <strain evidence="1 2">9Alg 56</strain>
    </source>
</reference>
<dbReference type="InterPro" id="IPR029033">
    <property type="entry name" value="His_PPase_superfam"/>
</dbReference>
<dbReference type="InterPro" id="IPR013078">
    <property type="entry name" value="His_Pase_superF_clade-1"/>
</dbReference>
<dbReference type="KEGG" id="amaq:GO499_00025"/>
<accession>A0A6P1SSL6</accession>
<dbReference type="AlphaFoldDB" id="A0A6P1SSL6"/>
<dbReference type="Pfam" id="PF00300">
    <property type="entry name" value="His_Phos_1"/>
    <property type="match status" value="1"/>
</dbReference>
<protein>
    <submittedName>
        <fullName evidence="1">Histidine phosphatase family protein</fullName>
    </submittedName>
</protein>
<dbReference type="EMBL" id="CP046620">
    <property type="protein sequence ID" value="QHQ33674.1"/>
    <property type="molecule type" value="Genomic_DNA"/>
</dbReference>
<dbReference type="RefSeq" id="WP_161860252.1">
    <property type="nucleotide sequence ID" value="NZ_CP046620.1"/>
</dbReference>
<keyword evidence="2" id="KW-1185">Reference proteome</keyword>
<organism evidence="1 2">
    <name type="scientific">Algicella marina</name>
    <dbReference type="NCBI Taxonomy" id="2683284"/>
    <lineage>
        <taxon>Bacteria</taxon>
        <taxon>Pseudomonadati</taxon>
        <taxon>Pseudomonadota</taxon>
        <taxon>Alphaproteobacteria</taxon>
        <taxon>Rhodobacterales</taxon>
        <taxon>Paracoccaceae</taxon>
        <taxon>Algicella</taxon>
    </lineage>
</organism>
<dbReference type="Proteomes" id="UP000464495">
    <property type="component" value="Chromosome"/>
</dbReference>